<sequence>MESADELNLLETLAEQYRKPCGEVMAPIPGQSWRCALPDNHDRIEGHLAEDGTAW</sequence>
<dbReference type="RefSeq" id="WP_185063194.1">
    <property type="nucleotide sequence ID" value="NZ_BAABJP010000063.1"/>
</dbReference>
<proteinExistence type="predicted"/>
<dbReference type="EMBL" id="BAABJP010000063">
    <property type="protein sequence ID" value="GAA5175078.1"/>
    <property type="molecule type" value="Genomic_DNA"/>
</dbReference>
<keyword evidence="2" id="KW-1185">Reference proteome</keyword>
<evidence type="ECO:0000313" key="2">
    <source>
        <dbReference type="Proteomes" id="UP001428817"/>
    </source>
</evidence>
<evidence type="ECO:0000313" key="1">
    <source>
        <dbReference type="EMBL" id="GAA5175078.1"/>
    </source>
</evidence>
<dbReference type="Proteomes" id="UP001428817">
    <property type="component" value="Unassembled WGS sequence"/>
</dbReference>
<reference evidence="2" key="1">
    <citation type="journal article" date="2019" name="Int. J. Syst. Evol. Microbiol.">
        <title>The Global Catalogue of Microorganisms (GCM) 10K type strain sequencing project: providing services to taxonomists for standard genome sequencing and annotation.</title>
        <authorList>
            <consortium name="The Broad Institute Genomics Platform"/>
            <consortium name="The Broad Institute Genome Sequencing Center for Infectious Disease"/>
            <person name="Wu L."/>
            <person name="Ma J."/>
        </authorList>
    </citation>
    <scope>NUCLEOTIDE SEQUENCE [LARGE SCALE GENOMIC DNA]</scope>
    <source>
        <strain evidence="2">JCM 18303</strain>
    </source>
</reference>
<gene>
    <name evidence="1" type="ORF">GCM10023321_80350</name>
</gene>
<comment type="caution">
    <text evidence="1">The sequence shown here is derived from an EMBL/GenBank/DDBJ whole genome shotgun (WGS) entry which is preliminary data.</text>
</comment>
<name>A0ABP9RD73_9PSEU</name>
<protein>
    <submittedName>
        <fullName evidence="1">Uncharacterized protein</fullName>
    </submittedName>
</protein>
<accession>A0ABP9RD73</accession>
<organism evidence="1 2">
    <name type="scientific">Pseudonocardia eucalypti</name>
    <dbReference type="NCBI Taxonomy" id="648755"/>
    <lineage>
        <taxon>Bacteria</taxon>
        <taxon>Bacillati</taxon>
        <taxon>Actinomycetota</taxon>
        <taxon>Actinomycetes</taxon>
        <taxon>Pseudonocardiales</taxon>
        <taxon>Pseudonocardiaceae</taxon>
        <taxon>Pseudonocardia</taxon>
    </lineage>
</organism>